<name>A0ABT6Y711_9BACT</name>
<keyword evidence="4" id="KW-1185">Reference proteome</keyword>
<gene>
    <name evidence="3" type="ORF">QM524_09070</name>
</gene>
<dbReference type="Pfam" id="PF00582">
    <property type="entry name" value="Usp"/>
    <property type="match status" value="1"/>
</dbReference>
<evidence type="ECO:0000256" key="1">
    <source>
        <dbReference type="ARBA" id="ARBA00008791"/>
    </source>
</evidence>
<dbReference type="InterPro" id="IPR006016">
    <property type="entry name" value="UspA"/>
</dbReference>
<evidence type="ECO:0000313" key="3">
    <source>
        <dbReference type="EMBL" id="MDI9859357.1"/>
    </source>
</evidence>
<dbReference type="EMBL" id="JASHIF010000007">
    <property type="protein sequence ID" value="MDI9859357.1"/>
    <property type="molecule type" value="Genomic_DNA"/>
</dbReference>
<evidence type="ECO:0000259" key="2">
    <source>
        <dbReference type="Pfam" id="PF00582"/>
    </source>
</evidence>
<protein>
    <submittedName>
        <fullName evidence="3">Universal stress protein</fullName>
    </submittedName>
</protein>
<dbReference type="SUPFAM" id="SSF52402">
    <property type="entry name" value="Adenine nucleotide alpha hydrolases-like"/>
    <property type="match status" value="1"/>
</dbReference>
<dbReference type="PRINTS" id="PR01438">
    <property type="entry name" value="UNVRSLSTRESS"/>
</dbReference>
<reference evidence="3 4" key="1">
    <citation type="submission" date="2023-05" db="EMBL/GenBank/DDBJ databases">
        <title>Novel species of genus Flectobacillus isolated from stream in China.</title>
        <authorList>
            <person name="Lu H."/>
        </authorList>
    </citation>
    <scope>NUCLEOTIDE SEQUENCE [LARGE SCALE GENOMIC DNA]</scope>
    <source>
        <strain evidence="3 4">KCTC 42575</strain>
    </source>
</reference>
<dbReference type="Proteomes" id="UP001236507">
    <property type="component" value="Unassembled WGS sequence"/>
</dbReference>
<evidence type="ECO:0000313" key="4">
    <source>
        <dbReference type="Proteomes" id="UP001236507"/>
    </source>
</evidence>
<dbReference type="Gene3D" id="3.40.50.12370">
    <property type="match status" value="1"/>
</dbReference>
<dbReference type="InterPro" id="IPR006015">
    <property type="entry name" value="Universal_stress_UspA"/>
</dbReference>
<organism evidence="3 4">
    <name type="scientific">Flectobacillus roseus</name>
    <dbReference type="NCBI Taxonomy" id="502259"/>
    <lineage>
        <taxon>Bacteria</taxon>
        <taxon>Pseudomonadati</taxon>
        <taxon>Bacteroidota</taxon>
        <taxon>Cytophagia</taxon>
        <taxon>Cytophagales</taxon>
        <taxon>Flectobacillaceae</taxon>
        <taxon>Flectobacillus</taxon>
    </lineage>
</organism>
<dbReference type="PANTHER" id="PTHR46268:SF6">
    <property type="entry name" value="UNIVERSAL STRESS PROTEIN UP12"/>
    <property type="match status" value="1"/>
</dbReference>
<sequence>MKTILLPTDFSLNAKHAADFAVSLAGLIDAKIILLHAYESPVSTTPFVLPLPQQGLMQEALEETRTLLAQTKDDMLAKYGDVLANKLETKLVFGNPVDNILEAAAEVRADFLVIGSLGEGGVLANLFGSTALSIAQKSKIPVWVIPQQSTIQTIKEVIYASDLEGDEVGCINKIINIGALLGIDHTKLVHVKEYLSPEIFPSSEIIDLLEEEFGGEKIIFRNLYRDDTIVGIDKYIRNQKPDAVILAQRPKGFVEKLFHESIIKHLTLSSQIPLLVLQKKY</sequence>
<accession>A0ABT6Y711</accession>
<dbReference type="PANTHER" id="PTHR46268">
    <property type="entry name" value="STRESS RESPONSE PROTEIN NHAX"/>
    <property type="match status" value="1"/>
</dbReference>
<feature type="domain" description="UspA" evidence="2">
    <location>
        <begin position="1"/>
        <end position="146"/>
    </location>
</feature>
<proteinExistence type="inferred from homology"/>
<comment type="similarity">
    <text evidence="1">Belongs to the universal stress protein A family.</text>
</comment>
<dbReference type="CDD" id="cd00293">
    <property type="entry name" value="USP-like"/>
    <property type="match status" value="1"/>
</dbReference>
<dbReference type="RefSeq" id="WP_283344313.1">
    <property type="nucleotide sequence ID" value="NZ_JASHIF010000007.1"/>
</dbReference>
<comment type="caution">
    <text evidence="3">The sequence shown here is derived from an EMBL/GenBank/DDBJ whole genome shotgun (WGS) entry which is preliminary data.</text>
</comment>